<gene>
    <name evidence="20" type="ORF">COY52_07980</name>
</gene>
<accession>A0A2M7S9E8</accession>
<evidence type="ECO:0000256" key="19">
    <source>
        <dbReference type="PIRSR" id="PIRSR006135-2"/>
    </source>
</evidence>
<dbReference type="CDD" id="cd00544">
    <property type="entry name" value="CobU"/>
    <property type="match status" value="1"/>
</dbReference>
<dbReference type="GO" id="GO:0005525">
    <property type="term" value="F:GTP binding"/>
    <property type="evidence" value="ECO:0007669"/>
    <property type="project" value="UniProtKB-KW"/>
</dbReference>
<dbReference type="PIRSF" id="PIRSF006135">
    <property type="entry name" value="CobU"/>
    <property type="match status" value="1"/>
</dbReference>
<evidence type="ECO:0000256" key="12">
    <source>
        <dbReference type="ARBA" id="ARBA00022741"/>
    </source>
</evidence>
<comment type="function">
    <text evidence="4">Catalyzes ATP-dependent phosphorylation of adenosylcobinamide and addition of GMP to adenosylcobinamide phosphate.</text>
</comment>
<evidence type="ECO:0000256" key="6">
    <source>
        <dbReference type="ARBA" id="ARBA00005159"/>
    </source>
</evidence>
<name>A0A2M7S9E8_9BACT</name>
<dbReference type="Proteomes" id="UP000229307">
    <property type="component" value="Unassembled WGS sequence"/>
</dbReference>
<keyword evidence="13 20" id="KW-0418">Kinase</keyword>
<dbReference type="PANTHER" id="PTHR34848">
    <property type="match status" value="1"/>
</dbReference>
<feature type="binding site" evidence="19">
    <location>
        <begin position="52"/>
        <end position="55"/>
    </location>
    <ligand>
        <name>GTP</name>
        <dbReference type="ChEBI" id="CHEBI:37565"/>
    </ligand>
</feature>
<evidence type="ECO:0000256" key="16">
    <source>
        <dbReference type="ARBA" id="ARBA00029570"/>
    </source>
</evidence>
<comment type="catalytic activity">
    <reaction evidence="1">
        <text>adenosylcob(III)inamide + ATP = adenosylcob(III)inamide phosphate + ADP + H(+)</text>
        <dbReference type="Rhea" id="RHEA:15769"/>
        <dbReference type="ChEBI" id="CHEBI:2480"/>
        <dbReference type="ChEBI" id="CHEBI:15378"/>
        <dbReference type="ChEBI" id="CHEBI:30616"/>
        <dbReference type="ChEBI" id="CHEBI:58502"/>
        <dbReference type="ChEBI" id="CHEBI:456216"/>
        <dbReference type="EC" id="2.7.1.156"/>
    </reaction>
</comment>
<dbReference type="GO" id="GO:0043752">
    <property type="term" value="F:adenosylcobinamide kinase activity"/>
    <property type="evidence" value="ECO:0007669"/>
    <property type="project" value="UniProtKB-EC"/>
</dbReference>
<dbReference type="PANTHER" id="PTHR34848:SF1">
    <property type="entry name" value="BIFUNCTIONAL ADENOSYLCOBALAMIN BIOSYNTHESIS PROTEIN COBU"/>
    <property type="match status" value="1"/>
</dbReference>
<feature type="binding site" evidence="19">
    <location>
        <position position="85"/>
    </location>
    <ligand>
        <name>GTP</name>
        <dbReference type="ChEBI" id="CHEBI:37565"/>
    </ligand>
</feature>
<keyword evidence="15 19" id="KW-0342">GTP-binding</keyword>
<organism evidence="20 21">
    <name type="scientific">Candidatus Desantisbacteria bacterium CG_4_10_14_0_8_um_filter_48_22</name>
    <dbReference type="NCBI Taxonomy" id="1974543"/>
    <lineage>
        <taxon>Bacteria</taxon>
        <taxon>Candidatus Desantisiibacteriota</taxon>
    </lineage>
</organism>
<feature type="active site" description="GMP-histidine intermediate" evidence="18">
    <location>
        <position position="51"/>
    </location>
</feature>
<keyword evidence="11 20" id="KW-0808">Transferase</keyword>
<evidence type="ECO:0000313" key="20">
    <source>
        <dbReference type="EMBL" id="PIZ16142.1"/>
    </source>
</evidence>
<dbReference type="Gene3D" id="3.40.50.300">
    <property type="entry name" value="P-loop containing nucleotide triphosphate hydrolases"/>
    <property type="match status" value="1"/>
</dbReference>
<feature type="binding site" evidence="19">
    <location>
        <begin position="9"/>
        <end position="16"/>
    </location>
    <ligand>
        <name>GTP</name>
        <dbReference type="ChEBI" id="CHEBI:37565"/>
    </ligand>
</feature>
<dbReference type="GO" id="GO:0005524">
    <property type="term" value="F:ATP binding"/>
    <property type="evidence" value="ECO:0007669"/>
    <property type="project" value="UniProtKB-KW"/>
</dbReference>
<dbReference type="EC" id="2.7.7.62" evidence="9"/>
<comment type="caution">
    <text evidence="20">The sequence shown here is derived from an EMBL/GenBank/DDBJ whole genome shotgun (WGS) entry which is preliminary data.</text>
</comment>
<evidence type="ECO:0000256" key="14">
    <source>
        <dbReference type="ARBA" id="ARBA00022840"/>
    </source>
</evidence>
<dbReference type="Pfam" id="PF02283">
    <property type="entry name" value="CobU"/>
    <property type="match status" value="1"/>
</dbReference>
<dbReference type="NCBIfam" id="NF004469">
    <property type="entry name" value="PRK05800.1"/>
    <property type="match status" value="1"/>
</dbReference>
<dbReference type="EMBL" id="PFMR01000208">
    <property type="protein sequence ID" value="PIZ16142.1"/>
    <property type="molecule type" value="Genomic_DNA"/>
</dbReference>
<dbReference type="EC" id="2.7.1.156" evidence="8"/>
<evidence type="ECO:0000256" key="3">
    <source>
        <dbReference type="ARBA" id="ARBA00001522"/>
    </source>
</evidence>
<evidence type="ECO:0000313" key="21">
    <source>
        <dbReference type="Proteomes" id="UP000229307"/>
    </source>
</evidence>
<evidence type="ECO:0000256" key="11">
    <source>
        <dbReference type="ARBA" id="ARBA00022679"/>
    </source>
</evidence>
<evidence type="ECO:0000256" key="5">
    <source>
        <dbReference type="ARBA" id="ARBA00004692"/>
    </source>
</evidence>
<evidence type="ECO:0000256" key="13">
    <source>
        <dbReference type="ARBA" id="ARBA00022777"/>
    </source>
</evidence>
<keyword evidence="12 19" id="KW-0547">Nucleotide-binding</keyword>
<reference evidence="21" key="1">
    <citation type="submission" date="2017-09" db="EMBL/GenBank/DDBJ databases">
        <title>Depth-based differentiation of microbial function through sediment-hosted aquifers and enrichment of novel symbionts in the deep terrestrial subsurface.</title>
        <authorList>
            <person name="Probst A.J."/>
            <person name="Ladd B."/>
            <person name="Jarett J.K."/>
            <person name="Geller-Mcgrath D.E."/>
            <person name="Sieber C.M.K."/>
            <person name="Emerson J.B."/>
            <person name="Anantharaman K."/>
            <person name="Thomas B.C."/>
            <person name="Malmstrom R."/>
            <person name="Stieglmeier M."/>
            <person name="Klingl A."/>
            <person name="Woyke T."/>
            <person name="Ryan C.M."/>
            <person name="Banfield J.F."/>
        </authorList>
    </citation>
    <scope>NUCLEOTIDE SEQUENCE [LARGE SCALE GENOMIC DNA]</scope>
</reference>
<evidence type="ECO:0000256" key="4">
    <source>
        <dbReference type="ARBA" id="ARBA00003889"/>
    </source>
</evidence>
<protein>
    <recommendedName>
        <fullName evidence="16">Adenosylcobinamide kinase</fullName>
        <ecNumber evidence="8">2.7.1.156</ecNumber>
        <ecNumber evidence="9">2.7.7.62</ecNumber>
    </recommendedName>
    <alternativeName>
        <fullName evidence="17">Adenosylcobinamide-phosphate guanylyltransferase</fullName>
    </alternativeName>
</protein>
<feature type="binding site" evidence="19">
    <location>
        <position position="63"/>
    </location>
    <ligand>
        <name>GTP</name>
        <dbReference type="ChEBI" id="CHEBI:37565"/>
    </ligand>
</feature>
<dbReference type="AlphaFoldDB" id="A0A2M7S9E8"/>
<comment type="catalytic activity">
    <reaction evidence="3">
        <text>adenosylcob(III)inamide + GTP = adenosylcob(III)inamide phosphate + GDP + H(+)</text>
        <dbReference type="Rhea" id="RHEA:15765"/>
        <dbReference type="ChEBI" id="CHEBI:2480"/>
        <dbReference type="ChEBI" id="CHEBI:15378"/>
        <dbReference type="ChEBI" id="CHEBI:37565"/>
        <dbReference type="ChEBI" id="CHEBI:58189"/>
        <dbReference type="ChEBI" id="CHEBI:58502"/>
        <dbReference type="EC" id="2.7.1.156"/>
    </reaction>
</comment>
<proteinExistence type="inferred from homology"/>
<comment type="pathway">
    <text evidence="6">Cofactor biosynthesis; adenosylcobalamin biosynthesis; adenosylcobalamin from cob(II)yrinate a,c-diamide: step 5/7.</text>
</comment>
<evidence type="ECO:0000256" key="10">
    <source>
        <dbReference type="ARBA" id="ARBA00022573"/>
    </source>
</evidence>
<evidence type="ECO:0000256" key="18">
    <source>
        <dbReference type="PIRSR" id="PIRSR006135-1"/>
    </source>
</evidence>
<evidence type="ECO:0000256" key="17">
    <source>
        <dbReference type="ARBA" id="ARBA00030571"/>
    </source>
</evidence>
<evidence type="ECO:0000256" key="2">
    <source>
        <dbReference type="ARBA" id="ARBA00000711"/>
    </source>
</evidence>
<evidence type="ECO:0000256" key="8">
    <source>
        <dbReference type="ARBA" id="ARBA00012016"/>
    </source>
</evidence>
<evidence type="ECO:0000256" key="1">
    <source>
        <dbReference type="ARBA" id="ARBA00000312"/>
    </source>
</evidence>
<keyword evidence="10" id="KW-0169">Cobalamin biosynthesis</keyword>
<dbReference type="SUPFAM" id="SSF52540">
    <property type="entry name" value="P-loop containing nucleoside triphosphate hydrolases"/>
    <property type="match status" value="1"/>
</dbReference>
<comment type="pathway">
    <text evidence="5">Cofactor biosynthesis; adenosylcobalamin biosynthesis; adenosylcobalamin from cob(II)yrinate a,c-diamide: step 6/7.</text>
</comment>
<comment type="catalytic activity">
    <reaction evidence="2">
        <text>adenosylcob(III)inamide phosphate + GTP + H(+) = adenosylcob(III)inamide-GDP + diphosphate</text>
        <dbReference type="Rhea" id="RHEA:22712"/>
        <dbReference type="ChEBI" id="CHEBI:15378"/>
        <dbReference type="ChEBI" id="CHEBI:33019"/>
        <dbReference type="ChEBI" id="CHEBI:37565"/>
        <dbReference type="ChEBI" id="CHEBI:58502"/>
        <dbReference type="ChEBI" id="CHEBI:60487"/>
        <dbReference type="EC" id="2.7.7.62"/>
    </reaction>
</comment>
<dbReference type="GO" id="GO:0009236">
    <property type="term" value="P:cobalamin biosynthetic process"/>
    <property type="evidence" value="ECO:0007669"/>
    <property type="project" value="UniProtKB-UniPathway"/>
</dbReference>
<evidence type="ECO:0000256" key="9">
    <source>
        <dbReference type="ARBA" id="ARBA00012523"/>
    </source>
</evidence>
<keyword evidence="14" id="KW-0067">ATP-binding</keyword>
<dbReference type="GO" id="GO:0008820">
    <property type="term" value="F:cobinamide phosphate guanylyltransferase activity"/>
    <property type="evidence" value="ECO:0007669"/>
    <property type="project" value="UniProtKB-EC"/>
</dbReference>
<comment type="similarity">
    <text evidence="7">Belongs to the CobU/CobP family.</text>
</comment>
<dbReference type="InterPro" id="IPR003203">
    <property type="entry name" value="CobU/CobP"/>
</dbReference>
<dbReference type="InterPro" id="IPR027417">
    <property type="entry name" value="P-loop_NTPase"/>
</dbReference>
<dbReference type="UniPathway" id="UPA00148">
    <property type="reaction ID" value="UER00236"/>
</dbReference>
<sequence>MGKLTFILGGARSGKSRFANGLAAKHKSVLYIATYRRCAGDREMEERVKKHKENRPRTWKVVEEPVDLCSVIKKYGGKYKVVLIDCITLWVSNLMLSGKNSGGINLSVCKLANAVKKVCPVSILVSNEVGLGVVPDTKMGRNFRDIAGSVNQAIAQSADAVYFMIAGIPLVIKELK</sequence>
<evidence type="ECO:0000256" key="7">
    <source>
        <dbReference type="ARBA" id="ARBA00007490"/>
    </source>
</evidence>
<keyword evidence="20" id="KW-0548">Nucleotidyltransferase</keyword>
<evidence type="ECO:0000256" key="15">
    <source>
        <dbReference type="ARBA" id="ARBA00023134"/>
    </source>
</evidence>